<dbReference type="Proteomes" id="UP000517753">
    <property type="component" value="Unassembled WGS sequence"/>
</dbReference>
<name>A0A7Y9FL09_9SPHN</name>
<gene>
    <name evidence="1" type="ORF">HD841_000974</name>
</gene>
<evidence type="ECO:0000313" key="1">
    <source>
        <dbReference type="EMBL" id="NYD89205.1"/>
    </source>
</evidence>
<dbReference type="EMBL" id="JACCBY010000001">
    <property type="protein sequence ID" value="NYD89205.1"/>
    <property type="molecule type" value="Genomic_DNA"/>
</dbReference>
<comment type="caution">
    <text evidence="1">The sequence shown here is derived from an EMBL/GenBank/DDBJ whole genome shotgun (WGS) entry which is preliminary data.</text>
</comment>
<dbReference type="AlphaFoldDB" id="A0A7Y9FL09"/>
<evidence type="ECO:0000313" key="2">
    <source>
        <dbReference type="Proteomes" id="UP000517753"/>
    </source>
</evidence>
<accession>A0A7Y9FL09</accession>
<proteinExistence type="predicted"/>
<sequence length="32" mass="3504">MRTMPDGGMMEAAVCTRADMLLSVAVRTRDMS</sequence>
<reference evidence="1 2" key="1">
    <citation type="submission" date="2020-08" db="EMBL/GenBank/DDBJ databases">
        <title>The Agave Microbiome: Exploring the role of microbial communities in plant adaptations to desert environments.</title>
        <authorList>
            <person name="Partida-Martinez L.P."/>
        </authorList>
    </citation>
    <scope>NUCLEOTIDE SEQUENCE [LARGE SCALE GENOMIC DNA]</scope>
    <source>
        <strain evidence="1 2">AS2.3</strain>
    </source>
</reference>
<protein>
    <submittedName>
        <fullName evidence="1">Uncharacterized protein</fullName>
    </submittedName>
</protein>
<keyword evidence="2" id="KW-1185">Reference proteome</keyword>
<organism evidence="1 2">
    <name type="scientific">Sphingomonas melonis</name>
    <dbReference type="NCBI Taxonomy" id="152682"/>
    <lineage>
        <taxon>Bacteria</taxon>
        <taxon>Pseudomonadati</taxon>
        <taxon>Pseudomonadota</taxon>
        <taxon>Alphaproteobacteria</taxon>
        <taxon>Sphingomonadales</taxon>
        <taxon>Sphingomonadaceae</taxon>
        <taxon>Sphingomonas</taxon>
    </lineage>
</organism>